<evidence type="ECO:0000313" key="2">
    <source>
        <dbReference type="Proteomes" id="UP000595437"/>
    </source>
</evidence>
<proteinExistence type="predicted"/>
<name>A0A7T8KBZ3_CALRO</name>
<dbReference type="Proteomes" id="UP000595437">
    <property type="component" value="Chromosome 3"/>
</dbReference>
<evidence type="ECO:0000313" key="1">
    <source>
        <dbReference type="EMBL" id="QQP53084.1"/>
    </source>
</evidence>
<dbReference type="AlphaFoldDB" id="A0A7T8KBZ3"/>
<keyword evidence="2" id="KW-1185">Reference proteome</keyword>
<sequence length="54" mass="6006">MTLSREGEFCSPKEILDPNVARLLQPVIAPPDHVIDGDLDCPCVRHPAPYSYQT</sequence>
<protein>
    <submittedName>
        <fullName evidence="1">Uncharacterized protein</fullName>
    </submittedName>
</protein>
<accession>A0A7T8KBZ3</accession>
<reference evidence="2" key="1">
    <citation type="submission" date="2021-01" db="EMBL/GenBank/DDBJ databases">
        <title>Caligus Genome Assembly.</title>
        <authorList>
            <person name="Gallardo-Escarate C."/>
        </authorList>
    </citation>
    <scope>NUCLEOTIDE SEQUENCE [LARGE SCALE GENOMIC DNA]</scope>
</reference>
<organism evidence="1 2">
    <name type="scientific">Caligus rogercresseyi</name>
    <name type="common">Sea louse</name>
    <dbReference type="NCBI Taxonomy" id="217165"/>
    <lineage>
        <taxon>Eukaryota</taxon>
        <taxon>Metazoa</taxon>
        <taxon>Ecdysozoa</taxon>
        <taxon>Arthropoda</taxon>
        <taxon>Crustacea</taxon>
        <taxon>Multicrustacea</taxon>
        <taxon>Hexanauplia</taxon>
        <taxon>Copepoda</taxon>
        <taxon>Siphonostomatoida</taxon>
        <taxon>Caligidae</taxon>
        <taxon>Caligus</taxon>
    </lineage>
</organism>
<dbReference type="EMBL" id="CP045892">
    <property type="protein sequence ID" value="QQP53084.1"/>
    <property type="molecule type" value="Genomic_DNA"/>
</dbReference>
<gene>
    <name evidence="1" type="ORF">FKW44_005426</name>
</gene>